<reference evidence="8" key="1">
    <citation type="journal article" date="2020" name="BMC Evol. Biol.">
        <title>Globins in the marine annelid Platynereis dumerilii shed new light on hemoglobin evolution in bilaterians.</title>
        <authorList>
            <person name="Song S."/>
            <person name="Starunov V."/>
            <person name="Bailly X."/>
            <person name="Ruta C."/>
            <person name="Kerner P."/>
            <person name="Cornelissen A.J.M."/>
            <person name="Balavoine G."/>
        </authorList>
    </citation>
    <scope>NUCLEOTIDE SEQUENCE</scope>
</reference>
<dbReference type="EMBL" id="MT701041">
    <property type="protein sequence ID" value="QQO51933.1"/>
    <property type="molecule type" value="mRNA"/>
</dbReference>
<accession>A0A7T8CM12</accession>
<evidence type="ECO:0000256" key="1">
    <source>
        <dbReference type="ARBA" id="ARBA00022448"/>
    </source>
</evidence>
<dbReference type="AlphaFoldDB" id="A0A7T8CM12"/>
<evidence type="ECO:0000256" key="6">
    <source>
        <dbReference type="RuleBase" id="RU000356"/>
    </source>
</evidence>
<evidence type="ECO:0000256" key="5">
    <source>
        <dbReference type="ARBA" id="ARBA00023004"/>
    </source>
</evidence>
<dbReference type="CDD" id="cd01040">
    <property type="entry name" value="Mb-like"/>
    <property type="match status" value="1"/>
</dbReference>
<dbReference type="SUPFAM" id="SSF46458">
    <property type="entry name" value="Globin-like"/>
    <property type="match status" value="1"/>
</dbReference>
<dbReference type="PANTHER" id="PTHR46458:SF1">
    <property type="entry name" value="GEO09476P1"/>
    <property type="match status" value="1"/>
</dbReference>
<keyword evidence="5" id="KW-0408">Iron</keyword>
<dbReference type="GO" id="GO:0005344">
    <property type="term" value="F:oxygen carrier activity"/>
    <property type="evidence" value="ECO:0007669"/>
    <property type="project" value="UniProtKB-KW"/>
</dbReference>
<protein>
    <submittedName>
        <fullName evidence="8">Globin Sp_gb</fullName>
    </submittedName>
</protein>
<evidence type="ECO:0000256" key="3">
    <source>
        <dbReference type="ARBA" id="ARBA00022621"/>
    </source>
</evidence>
<dbReference type="PANTHER" id="PTHR46458">
    <property type="entry name" value="BLR2807 PROTEIN"/>
    <property type="match status" value="1"/>
</dbReference>
<dbReference type="Gene3D" id="1.10.490.10">
    <property type="entry name" value="Globins"/>
    <property type="match status" value="1"/>
</dbReference>
<dbReference type="Pfam" id="PF00042">
    <property type="entry name" value="Globin"/>
    <property type="match status" value="1"/>
</dbReference>
<keyword evidence="1 6" id="KW-0813">Transport</keyword>
<keyword evidence="4" id="KW-0479">Metal-binding</keyword>
<proteinExistence type="evidence at transcript level"/>
<dbReference type="InterPro" id="IPR000971">
    <property type="entry name" value="Globin"/>
</dbReference>
<dbReference type="InterPro" id="IPR009050">
    <property type="entry name" value="Globin-like_sf"/>
</dbReference>
<evidence type="ECO:0000259" key="7">
    <source>
        <dbReference type="PROSITE" id="PS01033"/>
    </source>
</evidence>
<dbReference type="InterPro" id="IPR044399">
    <property type="entry name" value="Mb-like_M"/>
</dbReference>
<evidence type="ECO:0000256" key="2">
    <source>
        <dbReference type="ARBA" id="ARBA00022617"/>
    </source>
</evidence>
<dbReference type="InterPro" id="IPR050532">
    <property type="entry name" value="Globin-like_OT"/>
</dbReference>
<keyword evidence="3 6" id="KW-0561">Oxygen transport</keyword>
<dbReference type="InterPro" id="IPR012292">
    <property type="entry name" value="Globin/Proto"/>
</dbReference>
<evidence type="ECO:0000313" key="8">
    <source>
        <dbReference type="EMBL" id="QQO51933.1"/>
    </source>
</evidence>
<organism evidence="8">
    <name type="scientific">Platynereis dumerilii</name>
    <name type="common">Dumeril's clam worm</name>
    <dbReference type="NCBI Taxonomy" id="6359"/>
    <lineage>
        <taxon>Eukaryota</taxon>
        <taxon>Metazoa</taxon>
        <taxon>Spiralia</taxon>
        <taxon>Lophotrochozoa</taxon>
        <taxon>Annelida</taxon>
        <taxon>Polychaeta</taxon>
        <taxon>Errantia</taxon>
        <taxon>Phyllodocida</taxon>
        <taxon>Nereididae</taxon>
        <taxon>Platynereis</taxon>
    </lineage>
</organism>
<dbReference type="GO" id="GO:0019825">
    <property type="term" value="F:oxygen binding"/>
    <property type="evidence" value="ECO:0007669"/>
    <property type="project" value="InterPro"/>
</dbReference>
<sequence>MGCSTSHPKSPPKNQSLGDCLTEKQMKLVRETWKGVDDDLEGTGKMVFKRLFELEKGFMKLFLRSGSMGDIKQKDIEMSEERLGRHVTIVMQALGAAVASLDDSRYLTSVLQNLGEMHTNYRVTGDMLPKLWPAIDHALKTKLGDTYSTEARESWRVVFFFFICKMREGMEAASKVSS</sequence>
<dbReference type="GO" id="GO:0020037">
    <property type="term" value="F:heme binding"/>
    <property type="evidence" value="ECO:0007669"/>
    <property type="project" value="InterPro"/>
</dbReference>
<comment type="similarity">
    <text evidence="6">Belongs to the globin family.</text>
</comment>
<keyword evidence="2 6" id="KW-0349">Heme</keyword>
<feature type="domain" description="Globin" evidence="7">
    <location>
        <begin position="20"/>
        <end position="171"/>
    </location>
</feature>
<evidence type="ECO:0000256" key="4">
    <source>
        <dbReference type="ARBA" id="ARBA00022723"/>
    </source>
</evidence>
<dbReference type="GO" id="GO:0046872">
    <property type="term" value="F:metal ion binding"/>
    <property type="evidence" value="ECO:0007669"/>
    <property type="project" value="UniProtKB-KW"/>
</dbReference>
<name>A0A7T8CM12_PLADU</name>
<dbReference type="PROSITE" id="PS01033">
    <property type="entry name" value="GLOBIN"/>
    <property type="match status" value="1"/>
</dbReference>